<keyword evidence="7" id="KW-1185">Reference proteome</keyword>
<dbReference type="Pfam" id="PF00126">
    <property type="entry name" value="HTH_1"/>
    <property type="match status" value="1"/>
</dbReference>
<dbReference type="PANTHER" id="PTHR30346:SF0">
    <property type="entry name" value="HCA OPERON TRANSCRIPTIONAL ACTIVATOR HCAR"/>
    <property type="match status" value="1"/>
</dbReference>
<evidence type="ECO:0000256" key="2">
    <source>
        <dbReference type="ARBA" id="ARBA00023015"/>
    </source>
</evidence>
<proteinExistence type="inferred from homology"/>
<dbReference type="InterPro" id="IPR036390">
    <property type="entry name" value="WH_DNA-bd_sf"/>
</dbReference>
<evidence type="ECO:0000259" key="5">
    <source>
        <dbReference type="PROSITE" id="PS50931"/>
    </source>
</evidence>
<keyword evidence="2" id="KW-0805">Transcription regulation</keyword>
<evidence type="ECO:0000256" key="4">
    <source>
        <dbReference type="ARBA" id="ARBA00023163"/>
    </source>
</evidence>
<evidence type="ECO:0000256" key="1">
    <source>
        <dbReference type="ARBA" id="ARBA00009437"/>
    </source>
</evidence>
<feature type="domain" description="HTH lysR-type" evidence="5">
    <location>
        <begin position="8"/>
        <end position="66"/>
    </location>
</feature>
<protein>
    <submittedName>
        <fullName evidence="6">LysR family transcriptional regulator</fullName>
    </submittedName>
</protein>
<evidence type="ECO:0000256" key="3">
    <source>
        <dbReference type="ARBA" id="ARBA00023125"/>
    </source>
</evidence>
<accession>A0A543AG75</accession>
<organism evidence="6 7">
    <name type="scientific">Enteractinococcus coprophilus</name>
    <dbReference type="NCBI Taxonomy" id="1027633"/>
    <lineage>
        <taxon>Bacteria</taxon>
        <taxon>Bacillati</taxon>
        <taxon>Actinomycetota</taxon>
        <taxon>Actinomycetes</taxon>
        <taxon>Micrococcales</taxon>
        <taxon>Micrococcaceae</taxon>
    </lineage>
</organism>
<name>A0A543AG75_9MICC</name>
<sequence length="306" mass="33897">MTSPSTQPTLRQLELFIAAAHYGSFVAAADIKYVTPNAVSSAVTELESIFNTQLFIRRRAKGLITTTAGHDLIAHAERLLAQAEELTLLIGNRDDTPRGSVKIGCYATLAATIIPELWARTSHQLPLITLDIEEGPVEQLSQKLLEGRLDMMISYQIGLPTGVVSNELFHATPHVSLPDNHPLASQRPVALKALEDEPLILLDLPPAGDNTLRLLHSQGLHPNVIHRSTSYETVRSMVARGFGYSLFFQETHTELSYEGLRIVDLPIDPPLETEPVVLSYDREARATHRAKAVRDLMLDMFDLSRQ</sequence>
<evidence type="ECO:0000313" key="7">
    <source>
        <dbReference type="Proteomes" id="UP000319746"/>
    </source>
</evidence>
<evidence type="ECO:0000313" key="6">
    <source>
        <dbReference type="EMBL" id="TQL71526.1"/>
    </source>
</evidence>
<dbReference type="OrthoDB" id="3461141at2"/>
<dbReference type="GO" id="GO:0032993">
    <property type="term" value="C:protein-DNA complex"/>
    <property type="evidence" value="ECO:0007669"/>
    <property type="project" value="TreeGrafter"/>
</dbReference>
<gene>
    <name evidence="6" type="ORF">FB556_2014</name>
</gene>
<dbReference type="SUPFAM" id="SSF53850">
    <property type="entry name" value="Periplasmic binding protein-like II"/>
    <property type="match status" value="1"/>
</dbReference>
<comment type="similarity">
    <text evidence="1">Belongs to the LysR transcriptional regulatory family.</text>
</comment>
<dbReference type="Pfam" id="PF03466">
    <property type="entry name" value="LysR_substrate"/>
    <property type="match status" value="1"/>
</dbReference>
<dbReference type="GO" id="GO:0003700">
    <property type="term" value="F:DNA-binding transcription factor activity"/>
    <property type="evidence" value="ECO:0007669"/>
    <property type="project" value="InterPro"/>
</dbReference>
<keyword evidence="3" id="KW-0238">DNA-binding</keyword>
<dbReference type="InterPro" id="IPR036388">
    <property type="entry name" value="WH-like_DNA-bd_sf"/>
</dbReference>
<dbReference type="SUPFAM" id="SSF46785">
    <property type="entry name" value="Winged helix' DNA-binding domain"/>
    <property type="match status" value="1"/>
</dbReference>
<dbReference type="Gene3D" id="3.40.190.10">
    <property type="entry name" value="Periplasmic binding protein-like II"/>
    <property type="match status" value="2"/>
</dbReference>
<dbReference type="Gene3D" id="1.10.10.10">
    <property type="entry name" value="Winged helix-like DNA-binding domain superfamily/Winged helix DNA-binding domain"/>
    <property type="match status" value="1"/>
</dbReference>
<dbReference type="AlphaFoldDB" id="A0A543AG75"/>
<dbReference type="PANTHER" id="PTHR30346">
    <property type="entry name" value="TRANSCRIPTIONAL DUAL REGULATOR HCAR-RELATED"/>
    <property type="match status" value="1"/>
</dbReference>
<keyword evidence="4" id="KW-0804">Transcription</keyword>
<dbReference type="InterPro" id="IPR005119">
    <property type="entry name" value="LysR_subst-bd"/>
</dbReference>
<dbReference type="PROSITE" id="PS50931">
    <property type="entry name" value="HTH_LYSR"/>
    <property type="match status" value="1"/>
</dbReference>
<dbReference type="GO" id="GO:0003677">
    <property type="term" value="F:DNA binding"/>
    <property type="evidence" value="ECO:0007669"/>
    <property type="project" value="UniProtKB-KW"/>
</dbReference>
<dbReference type="EMBL" id="VFOU01000003">
    <property type="protein sequence ID" value="TQL71526.1"/>
    <property type="molecule type" value="Genomic_DNA"/>
</dbReference>
<reference evidence="6 7" key="1">
    <citation type="submission" date="2019-06" db="EMBL/GenBank/DDBJ databases">
        <title>Sequencing the genomes of 1000 actinobacteria strains.</title>
        <authorList>
            <person name="Klenk H.-P."/>
        </authorList>
    </citation>
    <scope>NUCLEOTIDE SEQUENCE [LARGE SCALE GENOMIC DNA]</scope>
    <source>
        <strain evidence="6 7">DSM 24083</strain>
    </source>
</reference>
<comment type="caution">
    <text evidence="6">The sequence shown here is derived from an EMBL/GenBank/DDBJ whole genome shotgun (WGS) entry which is preliminary data.</text>
</comment>
<dbReference type="InterPro" id="IPR000847">
    <property type="entry name" value="LysR_HTH_N"/>
</dbReference>
<dbReference type="Proteomes" id="UP000319746">
    <property type="component" value="Unassembled WGS sequence"/>
</dbReference>
<dbReference type="RefSeq" id="WP_141867187.1">
    <property type="nucleotide sequence ID" value="NZ_BAABAN010000001.1"/>
</dbReference>